<protein>
    <submittedName>
        <fullName evidence="6">Sugar lactone lactonase YvrE</fullName>
    </submittedName>
</protein>
<keyword evidence="3" id="KW-0325">Glycoprotein</keyword>
<evidence type="ECO:0000313" key="7">
    <source>
        <dbReference type="Proteomes" id="UP000294257"/>
    </source>
</evidence>
<gene>
    <name evidence="6" type="ORF">EV193_115143</name>
</gene>
<keyword evidence="2" id="KW-0597">Phosphoprotein</keyword>
<dbReference type="Gene3D" id="2.120.10.30">
    <property type="entry name" value="TolB, C-terminal domain"/>
    <property type="match status" value="1"/>
</dbReference>
<dbReference type="EMBL" id="SGWQ01000015">
    <property type="protein sequence ID" value="RZS31264.1"/>
    <property type="molecule type" value="Genomic_DNA"/>
</dbReference>
<dbReference type="SUPFAM" id="SSF63829">
    <property type="entry name" value="Calcium-dependent phosphotriesterase"/>
    <property type="match status" value="1"/>
</dbReference>
<evidence type="ECO:0000256" key="1">
    <source>
        <dbReference type="ARBA" id="ARBA00009191"/>
    </source>
</evidence>
<evidence type="ECO:0000259" key="5">
    <source>
        <dbReference type="Pfam" id="PF03088"/>
    </source>
</evidence>
<dbReference type="PANTHER" id="PTHR10426">
    <property type="entry name" value="STRICTOSIDINE SYNTHASE-RELATED"/>
    <property type="match status" value="1"/>
</dbReference>
<dbReference type="InterPro" id="IPR018119">
    <property type="entry name" value="Strictosidine_synth_cons-reg"/>
</dbReference>
<name>A0A4Q7KDG0_9PSEU</name>
<dbReference type="Pfam" id="PF20067">
    <property type="entry name" value="SSL_N"/>
    <property type="match status" value="1"/>
</dbReference>
<dbReference type="GO" id="GO:0016787">
    <property type="term" value="F:hydrolase activity"/>
    <property type="evidence" value="ECO:0007669"/>
    <property type="project" value="TreeGrafter"/>
</dbReference>
<dbReference type="Pfam" id="PF03088">
    <property type="entry name" value="Str_synth"/>
    <property type="match status" value="1"/>
</dbReference>
<evidence type="ECO:0000256" key="2">
    <source>
        <dbReference type="ARBA" id="ARBA00022553"/>
    </source>
</evidence>
<organism evidence="6 7">
    <name type="scientific">Herbihabitans rhizosphaerae</name>
    <dbReference type="NCBI Taxonomy" id="1872711"/>
    <lineage>
        <taxon>Bacteria</taxon>
        <taxon>Bacillati</taxon>
        <taxon>Actinomycetota</taxon>
        <taxon>Actinomycetes</taxon>
        <taxon>Pseudonocardiales</taxon>
        <taxon>Pseudonocardiaceae</taxon>
        <taxon>Herbihabitans</taxon>
    </lineage>
</organism>
<dbReference type="RefSeq" id="WP_130348400.1">
    <property type="nucleotide sequence ID" value="NZ_SGWQ01000015.1"/>
</dbReference>
<dbReference type="InterPro" id="IPR011042">
    <property type="entry name" value="6-blade_b-propeller_TolB-like"/>
</dbReference>
<accession>A0A4Q7KDG0</accession>
<reference evidence="6 7" key="1">
    <citation type="submission" date="2019-02" db="EMBL/GenBank/DDBJ databases">
        <title>Genomic Encyclopedia of Type Strains, Phase IV (KMG-IV): sequencing the most valuable type-strain genomes for metagenomic binning, comparative biology and taxonomic classification.</title>
        <authorList>
            <person name="Goeker M."/>
        </authorList>
    </citation>
    <scope>NUCLEOTIDE SEQUENCE [LARGE SCALE GENOMIC DNA]</scope>
    <source>
        <strain evidence="6 7">DSM 101727</strain>
    </source>
</reference>
<dbReference type="AlphaFoldDB" id="A0A4Q7KDG0"/>
<evidence type="ECO:0000256" key="4">
    <source>
        <dbReference type="SAM" id="MobiDB-lite"/>
    </source>
</evidence>
<dbReference type="Proteomes" id="UP000294257">
    <property type="component" value="Unassembled WGS sequence"/>
</dbReference>
<comment type="similarity">
    <text evidence="1">Belongs to the strictosidine synthase family.</text>
</comment>
<feature type="region of interest" description="Disordered" evidence="4">
    <location>
        <begin position="1"/>
        <end position="26"/>
    </location>
</feature>
<comment type="caution">
    <text evidence="6">The sequence shown here is derived from an EMBL/GenBank/DDBJ whole genome shotgun (WGS) entry which is preliminary data.</text>
</comment>
<sequence length="328" mass="36084">MRRPKIEPVVWQPPKPSARKPRDPLPPVTVININGTGPEDVVVDEKGHVFTGVDDGRVLRLTADGRRIDTIADTGGRPLGLELHPDGRLLVCDSDKGLLLVDRTSGDIETLVPRGEQNLRVCNNAAITENGTIYFTDSSQRFDLEHWRADILEHSGTGRLLRRDPDGSLWVVLEGLQFANGVALAADESYVAVAETGAYRIRRVWLTGPKAGTNDVLLDNLSGFPDNIARGSDGLIWIAIASPRDLVLDTLHRLHPKLREIGWRLPERVQPQPKRTFRLQAVDTEGTLVHDHGGTVDGFSVAVGVREHDGRVYLGSLVERAIAVYDVP</sequence>
<proteinExistence type="inferred from homology"/>
<evidence type="ECO:0000313" key="6">
    <source>
        <dbReference type="EMBL" id="RZS31264.1"/>
    </source>
</evidence>
<keyword evidence="7" id="KW-1185">Reference proteome</keyword>
<dbReference type="OrthoDB" id="3332247at2"/>
<feature type="domain" description="Strictosidine synthase conserved region" evidence="5">
    <location>
        <begin position="126"/>
        <end position="208"/>
    </location>
</feature>
<dbReference type="PANTHER" id="PTHR10426:SF88">
    <property type="entry name" value="ADIPOCYTE PLASMA MEMBRANE-ASSOCIATED PROTEIN HEMOMUCIN-RELATED"/>
    <property type="match status" value="1"/>
</dbReference>
<evidence type="ECO:0000256" key="3">
    <source>
        <dbReference type="ARBA" id="ARBA00023180"/>
    </source>
</evidence>